<dbReference type="InterPro" id="IPR026289">
    <property type="entry name" value="SBP_TakP-like"/>
</dbReference>
<dbReference type="PANTHER" id="PTHR33376:SF5">
    <property type="entry name" value="EXTRACYTOPLASMIC SOLUTE RECEPTOR PROTEIN"/>
    <property type="match status" value="1"/>
</dbReference>
<reference evidence="5 6" key="1">
    <citation type="submission" date="2014-03" db="EMBL/GenBank/DDBJ databases">
        <title>Bradyrhizobium valentinum sp. nov., isolated from effective nodules of Lupinus mariae-josephae, a lupine endemic of basic-lime soils in Eastern Spain.</title>
        <authorList>
            <person name="Duran D."/>
            <person name="Rey L."/>
            <person name="Navarro A."/>
            <person name="Busquets A."/>
            <person name="Imperial J."/>
            <person name="Ruiz-Argueso T."/>
        </authorList>
    </citation>
    <scope>NUCLEOTIDE SEQUENCE [LARGE SCALE GENOMIC DNA]</scope>
    <source>
        <strain evidence="5 6">PAC68</strain>
    </source>
</reference>
<gene>
    <name evidence="5" type="ORF">CQ12_29615</name>
</gene>
<accession>A0A0R3KRC7</accession>
<evidence type="ECO:0008006" key="7">
    <source>
        <dbReference type="Google" id="ProtNLM"/>
    </source>
</evidence>
<dbReference type="CDD" id="cd13604">
    <property type="entry name" value="PBP2_TRAP_ketoacid_lactate_like"/>
    <property type="match status" value="1"/>
</dbReference>
<dbReference type="EMBL" id="LLXZ01000185">
    <property type="protein sequence ID" value="KRQ98198.1"/>
    <property type="molecule type" value="Genomic_DNA"/>
</dbReference>
<dbReference type="STRING" id="280332.CQ12_29615"/>
<dbReference type="PIRSF" id="PIRSF039026">
    <property type="entry name" value="SiaP"/>
    <property type="match status" value="1"/>
</dbReference>
<feature type="binding site" evidence="3">
    <location>
        <position position="236"/>
    </location>
    <ligand>
        <name>substrate</name>
    </ligand>
</feature>
<feature type="signal peptide" evidence="4">
    <location>
        <begin position="1"/>
        <end position="19"/>
    </location>
</feature>
<feature type="chain" id="PRO_5006442315" description="C4-dicarboxylate ABC transporter" evidence="4">
    <location>
        <begin position="20"/>
        <end position="363"/>
    </location>
</feature>
<dbReference type="Proteomes" id="UP000050863">
    <property type="component" value="Unassembled WGS sequence"/>
</dbReference>
<proteinExistence type="predicted"/>
<organism evidence="5 6">
    <name type="scientific">Bradyrhizobium jicamae</name>
    <dbReference type="NCBI Taxonomy" id="280332"/>
    <lineage>
        <taxon>Bacteria</taxon>
        <taxon>Pseudomonadati</taxon>
        <taxon>Pseudomonadota</taxon>
        <taxon>Alphaproteobacteria</taxon>
        <taxon>Hyphomicrobiales</taxon>
        <taxon>Nitrobacteraceae</taxon>
        <taxon>Bradyrhizobium</taxon>
    </lineage>
</organism>
<dbReference type="GO" id="GO:0055085">
    <property type="term" value="P:transmembrane transport"/>
    <property type="evidence" value="ECO:0007669"/>
    <property type="project" value="InterPro"/>
</dbReference>
<keyword evidence="3" id="KW-0479">Metal-binding</keyword>
<feature type="binding site" evidence="2">
    <location>
        <position position="152"/>
    </location>
    <ligand>
        <name>substrate</name>
    </ligand>
</feature>
<dbReference type="InterPro" id="IPR038404">
    <property type="entry name" value="TRAP_DctP_sf"/>
</dbReference>
<dbReference type="GO" id="GO:0046872">
    <property type="term" value="F:metal ion binding"/>
    <property type="evidence" value="ECO:0007669"/>
    <property type="project" value="UniProtKB-KW"/>
</dbReference>
<evidence type="ECO:0000313" key="5">
    <source>
        <dbReference type="EMBL" id="KRQ98198.1"/>
    </source>
</evidence>
<evidence type="ECO:0000256" key="1">
    <source>
        <dbReference type="ARBA" id="ARBA00022729"/>
    </source>
</evidence>
<dbReference type="InterPro" id="IPR018389">
    <property type="entry name" value="DctP_fam"/>
</dbReference>
<feature type="binding site" evidence="3">
    <location>
        <position position="210"/>
    </location>
    <ligand>
        <name>substrate</name>
    </ligand>
</feature>
<keyword evidence="1 4" id="KW-0732">Signal</keyword>
<keyword evidence="6" id="KW-1185">Reference proteome</keyword>
<dbReference type="GO" id="GO:0031317">
    <property type="term" value="C:tripartite ATP-independent periplasmic transporter complex"/>
    <property type="evidence" value="ECO:0007669"/>
    <property type="project" value="InterPro"/>
</dbReference>
<evidence type="ECO:0000256" key="4">
    <source>
        <dbReference type="SAM" id="SignalP"/>
    </source>
</evidence>
<evidence type="ECO:0000256" key="3">
    <source>
        <dbReference type="PIRSR" id="PIRSR039026-2"/>
    </source>
</evidence>
<dbReference type="PANTHER" id="PTHR33376">
    <property type="match status" value="1"/>
</dbReference>
<comment type="caution">
    <text evidence="5">The sequence shown here is derived from an EMBL/GenBank/DDBJ whole genome shotgun (WGS) entry which is preliminary data.</text>
</comment>
<dbReference type="AlphaFoldDB" id="A0A0R3KRC7"/>
<dbReference type="Pfam" id="PF03480">
    <property type="entry name" value="DctP"/>
    <property type="match status" value="1"/>
</dbReference>
<protein>
    <recommendedName>
        <fullName evidence="7">C4-dicarboxylate ABC transporter</fullName>
    </recommendedName>
</protein>
<dbReference type="Gene3D" id="3.40.190.10">
    <property type="entry name" value="Periplasmic binding protein-like II"/>
    <property type="match status" value="1"/>
</dbReference>
<feature type="binding site" evidence="2">
    <location>
        <position position="173"/>
    </location>
    <ligand>
        <name>substrate</name>
    </ligand>
</feature>
<feature type="binding site" evidence="3">
    <location>
        <position position="211"/>
    </location>
    <ligand>
        <name>Na(+)</name>
        <dbReference type="ChEBI" id="CHEBI:29101"/>
    </ligand>
</feature>
<dbReference type="Gene3D" id="3.40.190.170">
    <property type="entry name" value="Bacterial extracellular solute-binding protein, family 7"/>
    <property type="match status" value="1"/>
</dbReference>
<evidence type="ECO:0000313" key="6">
    <source>
        <dbReference type="Proteomes" id="UP000050863"/>
    </source>
</evidence>
<evidence type="ECO:0000256" key="2">
    <source>
        <dbReference type="PIRSR" id="PIRSR039026-1"/>
    </source>
</evidence>
<sequence length="363" mass="40257">MALVAAVSATLALAVTARAQQPRTLKVQSAVPPSSTTQDALKFLADRVDKLTAGQLKIEALPGGAIVPPFEILDATHKKVIDGAWGISYWWFGKNKAATLFANTPAGIAGMDAVDFIGWVYEGGGLDLWNEFYQKELKLNLVAFPGIPPSPQALGWFKRPIKDLNDFRGMKCRQTGIVAELYSKMGMAVVNMPGGEILPAAERGTIDCAEWVGGIEDQRLGLHTVWKYHYTPGMHESASVAEMAFNKDVWDSLPDQNKEAIKSALSETFLRWWASYQRQNADAIAEFAEKHNVKLLTTPPEINQAFLKTWDEFAAAESAKNPFFKKVYDSQKAYAAKVVPAKRFMFPPYAFQADYYWPPKEGK</sequence>
<name>A0A0R3KRC7_9BRAD</name>